<comment type="caution">
    <text evidence="8">The sequence shown here is derived from an EMBL/GenBank/DDBJ whole genome shotgun (WGS) entry which is preliminary data.</text>
</comment>
<feature type="transmembrane region" description="Helical" evidence="7">
    <location>
        <begin position="158"/>
        <end position="181"/>
    </location>
</feature>
<evidence type="ECO:0000256" key="2">
    <source>
        <dbReference type="ARBA" id="ARBA00022448"/>
    </source>
</evidence>
<keyword evidence="3" id="KW-1003">Cell membrane</keyword>
<evidence type="ECO:0000256" key="3">
    <source>
        <dbReference type="ARBA" id="ARBA00022475"/>
    </source>
</evidence>
<evidence type="ECO:0000313" key="9">
    <source>
        <dbReference type="Proteomes" id="UP001209107"/>
    </source>
</evidence>
<dbReference type="PANTHER" id="PTHR36838">
    <property type="entry name" value="AUXIN EFFLUX CARRIER FAMILY PROTEIN"/>
    <property type="match status" value="1"/>
</dbReference>
<evidence type="ECO:0000256" key="6">
    <source>
        <dbReference type="ARBA" id="ARBA00023136"/>
    </source>
</evidence>
<dbReference type="Proteomes" id="UP001209107">
    <property type="component" value="Unassembled WGS sequence"/>
</dbReference>
<dbReference type="InterPro" id="IPR004776">
    <property type="entry name" value="Mem_transp_PIN-like"/>
</dbReference>
<evidence type="ECO:0000256" key="5">
    <source>
        <dbReference type="ARBA" id="ARBA00022989"/>
    </source>
</evidence>
<dbReference type="Pfam" id="PF03547">
    <property type="entry name" value="Mem_trans"/>
    <property type="match status" value="1"/>
</dbReference>
<sequence>MANIILLFLCLFLGVFLRKTKLFPEDGHLALNSFVINISLSALSLYYIPKLLLSFEVIFPVAIAWLNIFLSLVFFSILSKKFKWSKSLTGALIMCAGFGNTSFVGIPVIQSLFGENGLKTVMLVDQPGSFVALSTVGIAVANYYSGTRNSVAEIFNKIIRFPPFIAFSAAVLLNIFSIPVAADLDEVFGKLGATTVPLALVSVGSQLKWEPPREYSKPLLWGLLFKLILFPAFIFVLYFIVLKQRGETVEIAFLEAAMAPMITAAIIASTHKLEPKLCNLMVGVGIPLSFITLAVWYLLLQYYL</sequence>
<organism evidence="8 9">
    <name type="scientific">Kaistella yananensis</name>
    <dbReference type="NCBI Taxonomy" id="2989820"/>
    <lineage>
        <taxon>Bacteria</taxon>
        <taxon>Pseudomonadati</taxon>
        <taxon>Bacteroidota</taxon>
        <taxon>Flavobacteriia</taxon>
        <taxon>Flavobacteriales</taxon>
        <taxon>Weeksellaceae</taxon>
        <taxon>Chryseobacterium group</taxon>
        <taxon>Kaistella</taxon>
    </lineage>
</organism>
<dbReference type="RefSeq" id="WP_265143450.1">
    <property type="nucleotide sequence ID" value="NZ_JAPCHZ010000001.1"/>
</dbReference>
<evidence type="ECO:0000256" key="4">
    <source>
        <dbReference type="ARBA" id="ARBA00022692"/>
    </source>
</evidence>
<gene>
    <name evidence="8" type="ORF">OK344_03405</name>
</gene>
<protein>
    <submittedName>
        <fullName evidence="8">AEC family transporter</fullName>
    </submittedName>
</protein>
<feature type="transmembrane region" description="Helical" evidence="7">
    <location>
        <begin position="129"/>
        <end position="146"/>
    </location>
</feature>
<proteinExistence type="predicted"/>
<keyword evidence="9" id="KW-1185">Reference proteome</keyword>
<keyword evidence="4 7" id="KW-0812">Transmembrane</keyword>
<reference evidence="8 9" key="1">
    <citation type="submission" date="2022-10" db="EMBL/GenBank/DDBJ databases">
        <title>Kaistella sp. BT-6-1-3.</title>
        <authorList>
            <person name="Ai J."/>
            <person name="Deng Z."/>
        </authorList>
    </citation>
    <scope>NUCLEOTIDE SEQUENCE [LARGE SCALE GENOMIC DNA]</scope>
    <source>
        <strain evidence="8 9">BT6-1-3</strain>
    </source>
</reference>
<feature type="transmembrane region" description="Helical" evidence="7">
    <location>
        <begin position="248"/>
        <end position="268"/>
    </location>
</feature>
<evidence type="ECO:0000256" key="7">
    <source>
        <dbReference type="SAM" id="Phobius"/>
    </source>
</evidence>
<keyword evidence="6 7" id="KW-0472">Membrane</keyword>
<keyword evidence="5 7" id="KW-1133">Transmembrane helix</keyword>
<name>A0ABT3JKD3_9FLAO</name>
<keyword evidence="2" id="KW-0813">Transport</keyword>
<feature type="transmembrane region" description="Helical" evidence="7">
    <location>
        <begin position="280"/>
        <end position="299"/>
    </location>
</feature>
<dbReference type="EMBL" id="JAPCHZ010000001">
    <property type="protein sequence ID" value="MCW4451248.1"/>
    <property type="molecule type" value="Genomic_DNA"/>
</dbReference>
<feature type="transmembrane region" description="Helical" evidence="7">
    <location>
        <begin position="219"/>
        <end position="242"/>
    </location>
</feature>
<feature type="transmembrane region" description="Helical" evidence="7">
    <location>
        <begin position="90"/>
        <end position="109"/>
    </location>
</feature>
<evidence type="ECO:0000256" key="1">
    <source>
        <dbReference type="ARBA" id="ARBA00004141"/>
    </source>
</evidence>
<accession>A0ABT3JKD3</accession>
<dbReference type="PANTHER" id="PTHR36838:SF1">
    <property type="entry name" value="SLR1864 PROTEIN"/>
    <property type="match status" value="1"/>
</dbReference>
<evidence type="ECO:0000313" key="8">
    <source>
        <dbReference type="EMBL" id="MCW4451248.1"/>
    </source>
</evidence>
<comment type="subcellular location">
    <subcellularLocation>
        <location evidence="1">Membrane</location>
        <topology evidence="1">Multi-pass membrane protein</topology>
    </subcellularLocation>
</comment>
<feature type="transmembrane region" description="Helical" evidence="7">
    <location>
        <begin position="57"/>
        <end position="78"/>
    </location>
</feature>